<organism evidence="2 3">
    <name type="scientific">Parabacteroides goldsteinii</name>
    <dbReference type="NCBI Taxonomy" id="328812"/>
    <lineage>
        <taxon>Bacteria</taxon>
        <taxon>Pseudomonadati</taxon>
        <taxon>Bacteroidota</taxon>
        <taxon>Bacteroidia</taxon>
        <taxon>Bacteroidales</taxon>
        <taxon>Tannerellaceae</taxon>
        <taxon>Parabacteroides</taxon>
    </lineage>
</organism>
<gene>
    <name evidence="2" type="ORF">ACM15_15520</name>
</gene>
<proteinExistence type="predicted"/>
<evidence type="ECO:0000256" key="1">
    <source>
        <dbReference type="SAM" id="Phobius"/>
    </source>
</evidence>
<evidence type="ECO:0000313" key="3">
    <source>
        <dbReference type="Proteomes" id="UP000036166"/>
    </source>
</evidence>
<feature type="transmembrane region" description="Helical" evidence="1">
    <location>
        <begin position="25"/>
        <end position="43"/>
    </location>
</feature>
<dbReference type="EMBL" id="LFJV01000051">
    <property type="protein sequence ID" value="KMM32751.1"/>
    <property type="molecule type" value="Genomic_DNA"/>
</dbReference>
<evidence type="ECO:0008006" key="4">
    <source>
        <dbReference type="Google" id="ProtNLM"/>
    </source>
</evidence>
<evidence type="ECO:0000313" key="2">
    <source>
        <dbReference type="EMBL" id="KMM32751.1"/>
    </source>
</evidence>
<dbReference type="AlphaFoldDB" id="A0A0J6C988"/>
<accession>A0A0J6C988</accession>
<protein>
    <recommendedName>
        <fullName evidence="4">Transmembrane protein</fullName>
    </recommendedName>
</protein>
<comment type="caution">
    <text evidence="2">The sequence shown here is derived from an EMBL/GenBank/DDBJ whole genome shotgun (WGS) entry which is preliminary data.</text>
</comment>
<name>A0A0J6C988_9BACT</name>
<keyword evidence="1" id="KW-0472">Membrane</keyword>
<reference evidence="2 3" key="1">
    <citation type="submission" date="2015-06" db="EMBL/GenBank/DDBJ databases">
        <title>Draft Genome Sequence of Parabacteroides goldsteinii with Putative Novel Metallo-Beta-Lactamases Isolated from a Blood Culture from a Human Patient.</title>
        <authorList>
            <person name="Krogh T.J."/>
            <person name="Agergaard C.N."/>
            <person name="Moller-Jensen J."/>
            <person name="Justesen U.S."/>
        </authorList>
    </citation>
    <scope>NUCLEOTIDE SEQUENCE [LARGE SCALE GENOMIC DNA]</scope>
    <source>
        <strain evidence="2 3">910340</strain>
    </source>
</reference>
<sequence length="74" mass="8437">MVVEKQKKHVRIVVDMDMEKMGRNVILAMVMVSSMIIVIDVVVTGKYKKNVIVEDSGVELCKIPNKYQYPPKSL</sequence>
<keyword evidence="1" id="KW-1133">Transmembrane helix</keyword>
<dbReference type="Proteomes" id="UP000036166">
    <property type="component" value="Unassembled WGS sequence"/>
</dbReference>
<keyword evidence="1" id="KW-0812">Transmembrane</keyword>